<reference evidence="1 2" key="1">
    <citation type="submission" date="2008-09" db="EMBL/GenBank/DDBJ databases">
        <authorList>
            <person name="Tantoco A.T."/>
            <person name="Edgar R.H."/>
            <person name="Ko C."/>
            <person name="Chambers R.A."/>
            <person name="Jacobs-Sera D."/>
            <person name="Hendrix R.W."/>
            <person name="Hatfull G.F."/>
        </authorList>
    </citation>
    <scope>NUCLEOTIDE SEQUENCE [LARGE SCALE GENOMIC DNA]</scope>
</reference>
<keyword evidence="2" id="KW-1185">Reference proteome</keyword>
<evidence type="ECO:0000313" key="1">
    <source>
        <dbReference type="EMBL" id="ACI12462.1"/>
    </source>
</evidence>
<dbReference type="EMBL" id="FJ174691">
    <property type="protein sequence ID" value="ACI12462.1"/>
    <property type="molecule type" value="Genomic_DNA"/>
</dbReference>
<dbReference type="KEGG" id="vg:6940748"/>
<name>B5U516_9CAUD</name>
<dbReference type="RefSeq" id="YP_002242103.1">
    <property type="nucleotide sequence ID" value="NC_011292.1"/>
</dbReference>
<organism evidence="1 2">
    <name type="scientific">Mycobacterium phage Konstantine</name>
    <dbReference type="NCBI Taxonomy" id="563121"/>
    <lineage>
        <taxon>Viruses</taxon>
        <taxon>Duplodnaviria</taxon>
        <taxon>Heunggongvirae</taxon>
        <taxon>Uroviricota</taxon>
        <taxon>Caudoviricetes</taxon>
        <taxon>Konstantinevirus</taxon>
        <taxon>Konstantinevirus konstantine</taxon>
    </lineage>
</organism>
<dbReference type="GeneID" id="6940748"/>
<protein>
    <submittedName>
        <fullName evidence="1">Uncharacterized protein</fullName>
    </submittedName>
</protein>
<evidence type="ECO:0000313" key="2">
    <source>
        <dbReference type="Proteomes" id="UP000002183"/>
    </source>
</evidence>
<proteinExistence type="predicted"/>
<accession>B5U516</accession>
<dbReference type="Proteomes" id="UP000002183">
    <property type="component" value="Segment"/>
</dbReference>
<gene>
    <name evidence="1" type="primary">46</name>
    <name evidence="1" type="ORF">KONSTANTINE_46</name>
</gene>
<sequence length="119" mass="13308">MASKIQNVFDPMNVEYLEEAEQELNRLFRGTGLRLYGTVTWVNRDGTSRAVKLMTVDNGLGELRIREVSYAIARVLGCKIGHGGVIVYGSGMSPLDQIKQHLNYKCGFHVEIESMSESI</sequence>